<accession>A0A556N710</accession>
<reference evidence="2 3" key="1">
    <citation type="submission" date="2019-07" db="EMBL/GenBank/DDBJ databases">
        <authorList>
            <person name="Huq M.A."/>
        </authorList>
    </citation>
    <scope>NUCLEOTIDE SEQUENCE [LARGE SCALE GENOMIC DNA]</scope>
    <source>
        <strain evidence="2 3">MAH-3</strain>
    </source>
</reference>
<keyword evidence="1" id="KW-1133">Transmembrane helix</keyword>
<feature type="transmembrane region" description="Helical" evidence="1">
    <location>
        <begin position="35"/>
        <end position="54"/>
    </location>
</feature>
<dbReference type="AlphaFoldDB" id="A0A556N710"/>
<dbReference type="Proteomes" id="UP000316008">
    <property type="component" value="Unassembled WGS sequence"/>
</dbReference>
<keyword evidence="1" id="KW-0812">Transmembrane</keyword>
<gene>
    <name evidence="2" type="ORF">FO442_01865</name>
</gene>
<keyword evidence="3" id="KW-1185">Reference proteome</keyword>
<feature type="transmembrane region" description="Helical" evidence="1">
    <location>
        <begin position="141"/>
        <end position="163"/>
    </location>
</feature>
<feature type="transmembrane region" description="Helical" evidence="1">
    <location>
        <begin position="61"/>
        <end position="81"/>
    </location>
</feature>
<protein>
    <submittedName>
        <fullName evidence="2">Uncharacterized protein</fullName>
    </submittedName>
</protein>
<comment type="caution">
    <text evidence="2">The sequence shown here is derived from an EMBL/GenBank/DDBJ whole genome shotgun (WGS) entry which is preliminary data.</text>
</comment>
<keyword evidence="1" id="KW-0472">Membrane</keyword>
<name>A0A556N710_9FLAO</name>
<dbReference type="RefSeq" id="WP_144331436.1">
    <property type="nucleotide sequence ID" value="NZ_VLPL01000001.1"/>
</dbReference>
<sequence length="172" mass="20255">MRAKWPALLAWVFLALMILLLLGWSEFSWKLTKVLPFFISCLFLFFQFLTVSRISSKTFRLINISLLTVQVLFLTSFLFSLVEINQIWKFNMLFLLAATHVYLLDLNNRFIQKRLFSKWLLLVLLVISLFAFLFIDKSPYLMNIGFISAIISGLIVLMNIFLFNPKREQLNN</sequence>
<evidence type="ECO:0000313" key="2">
    <source>
        <dbReference type="EMBL" id="TSJ47901.1"/>
    </source>
</evidence>
<feature type="transmembrane region" description="Helical" evidence="1">
    <location>
        <begin position="116"/>
        <end position="135"/>
    </location>
</feature>
<dbReference type="EMBL" id="VLPL01000001">
    <property type="protein sequence ID" value="TSJ47901.1"/>
    <property type="molecule type" value="Genomic_DNA"/>
</dbReference>
<feature type="transmembrane region" description="Helical" evidence="1">
    <location>
        <begin position="87"/>
        <end position="104"/>
    </location>
</feature>
<evidence type="ECO:0000313" key="3">
    <source>
        <dbReference type="Proteomes" id="UP000316008"/>
    </source>
</evidence>
<dbReference type="OrthoDB" id="9553897at2"/>
<proteinExistence type="predicted"/>
<evidence type="ECO:0000256" key="1">
    <source>
        <dbReference type="SAM" id="Phobius"/>
    </source>
</evidence>
<organism evidence="2 3">
    <name type="scientific">Fluviicola chungangensis</name>
    <dbReference type="NCBI Taxonomy" id="2597671"/>
    <lineage>
        <taxon>Bacteria</taxon>
        <taxon>Pseudomonadati</taxon>
        <taxon>Bacteroidota</taxon>
        <taxon>Flavobacteriia</taxon>
        <taxon>Flavobacteriales</taxon>
        <taxon>Crocinitomicaceae</taxon>
        <taxon>Fluviicola</taxon>
    </lineage>
</organism>